<feature type="domain" description="Virulence factor" evidence="1">
    <location>
        <begin position="8"/>
        <end position="92"/>
    </location>
</feature>
<reference evidence="3" key="1">
    <citation type="journal article" date="2019" name="Int. J. Syst. Evol. Microbiol.">
        <title>The Global Catalogue of Microorganisms (GCM) 10K type strain sequencing project: providing services to taxonomists for standard genome sequencing and annotation.</title>
        <authorList>
            <consortium name="The Broad Institute Genomics Platform"/>
            <consortium name="The Broad Institute Genome Sequencing Center for Infectious Disease"/>
            <person name="Wu L."/>
            <person name="Ma J."/>
        </authorList>
    </citation>
    <scope>NUCLEOTIDE SEQUENCE [LARGE SCALE GENOMIC DNA]</scope>
    <source>
        <strain evidence="3">CECT 8472</strain>
    </source>
</reference>
<sequence>MASLTILYWRDIPAQVIAKEGRRNAKAVLSNRFETAIDRAAMKAGLRDTDGYLAHWRRGEPLPCGANLEAAVQDMAAQLEEDYDMQRLQGLIDSGGLAADQPADHL</sequence>
<keyword evidence="3" id="KW-1185">Reference proteome</keyword>
<dbReference type="RefSeq" id="WP_382423015.1">
    <property type="nucleotide sequence ID" value="NZ_JBHSCW010000008.1"/>
</dbReference>
<dbReference type="InterPro" id="IPR025989">
    <property type="entry name" value="Virulence_F_dom"/>
</dbReference>
<proteinExistence type="predicted"/>
<protein>
    <submittedName>
        <fullName evidence="2">Virulence factor</fullName>
    </submittedName>
</protein>
<dbReference type="Proteomes" id="UP001595799">
    <property type="component" value="Unassembled WGS sequence"/>
</dbReference>
<comment type="caution">
    <text evidence="2">The sequence shown here is derived from an EMBL/GenBank/DDBJ whole genome shotgun (WGS) entry which is preliminary data.</text>
</comment>
<dbReference type="Pfam" id="PF13769">
    <property type="entry name" value="Virulence_fact"/>
    <property type="match status" value="1"/>
</dbReference>
<dbReference type="EMBL" id="JBHSCW010000008">
    <property type="protein sequence ID" value="MFC4352656.1"/>
    <property type="molecule type" value="Genomic_DNA"/>
</dbReference>
<organism evidence="2 3">
    <name type="scientific">Fodinicurvata halophila</name>
    <dbReference type="NCBI Taxonomy" id="1419723"/>
    <lineage>
        <taxon>Bacteria</taxon>
        <taxon>Pseudomonadati</taxon>
        <taxon>Pseudomonadota</taxon>
        <taxon>Alphaproteobacteria</taxon>
        <taxon>Rhodospirillales</taxon>
        <taxon>Rhodovibrionaceae</taxon>
        <taxon>Fodinicurvata</taxon>
    </lineage>
</organism>
<gene>
    <name evidence="2" type="ORF">ACFOW6_13985</name>
</gene>
<name>A0ABV8UN18_9PROT</name>
<evidence type="ECO:0000313" key="3">
    <source>
        <dbReference type="Proteomes" id="UP001595799"/>
    </source>
</evidence>
<evidence type="ECO:0000313" key="2">
    <source>
        <dbReference type="EMBL" id="MFC4352656.1"/>
    </source>
</evidence>
<evidence type="ECO:0000259" key="1">
    <source>
        <dbReference type="Pfam" id="PF13769"/>
    </source>
</evidence>
<accession>A0ABV8UN18</accession>